<dbReference type="Gene3D" id="3.30.70.100">
    <property type="match status" value="1"/>
</dbReference>
<proteinExistence type="predicted"/>
<dbReference type="RefSeq" id="WP_029842572.1">
    <property type="nucleotide sequence ID" value="NZ_CP114194.1"/>
</dbReference>
<dbReference type="GO" id="GO:0004497">
    <property type="term" value="F:monooxygenase activity"/>
    <property type="evidence" value="ECO:0007669"/>
    <property type="project" value="UniProtKB-KW"/>
</dbReference>
<keyword evidence="2" id="KW-0560">Oxidoreductase</keyword>
<dbReference type="AlphaFoldDB" id="A0AA47JDU9"/>
<keyword evidence="2" id="KW-0503">Monooxygenase</keyword>
<protein>
    <submittedName>
        <fullName evidence="2">Antibiotic biosynthesis monooxygenase</fullName>
    </submittedName>
</protein>
<dbReference type="Proteomes" id="UP001156560">
    <property type="component" value="Chromosome 1"/>
</dbReference>
<dbReference type="EMBL" id="CP114194">
    <property type="protein sequence ID" value="WAT88968.1"/>
    <property type="molecule type" value="Genomic_DNA"/>
</dbReference>
<dbReference type="InterPro" id="IPR011008">
    <property type="entry name" value="Dimeric_a/b-barrel"/>
</dbReference>
<dbReference type="Pfam" id="PF03992">
    <property type="entry name" value="ABM"/>
    <property type="match status" value="1"/>
</dbReference>
<dbReference type="SUPFAM" id="SSF54909">
    <property type="entry name" value="Dimeric alpha+beta barrel"/>
    <property type="match status" value="1"/>
</dbReference>
<evidence type="ECO:0000259" key="1">
    <source>
        <dbReference type="Pfam" id="PF03992"/>
    </source>
</evidence>
<sequence>MTKVTLKGFILVPQSELELVKSELVNHRRLTLKEAGCITFSVIQSSDNPLRFDVYEEFTDKESFEQHQKRVKASYWGKVTVNVERHYEIFGVNA</sequence>
<dbReference type="InterPro" id="IPR007138">
    <property type="entry name" value="ABM_dom"/>
</dbReference>
<reference evidence="2" key="1">
    <citation type="submission" date="2022-12" db="EMBL/GenBank/DDBJ databases">
        <title>Vibrio parahaemolyticus become highly virulent by producing novel Tc toxins.</title>
        <authorList>
            <person name="Yang F."/>
            <person name="You Y."/>
            <person name="Lai Q."/>
            <person name="Xu L."/>
            <person name="Li F."/>
        </authorList>
    </citation>
    <scope>NUCLEOTIDE SEQUENCE</scope>
    <source>
        <strain evidence="2">Vp-HL-202005</strain>
    </source>
</reference>
<name>A0AA47JDU9_VIBPH</name>
<feature type="domain" description="ABM" evidence="1">
    <location>
        <begin position="18"/>
        <end position="70"/>
    </location>
</feature>
<gene>
    <name evidence="2" type="ORF">O1Q84_09785</name>
</gene>
<evidence type="ECO:0000313" key="3">
    <source>
        <dbReference type="Proteomes" id="UP001156560"/>
    </source>
</evidence>
<accession>A0AA47JDU9</accession>
<evidence type="ECO:0000313" key="2">
    <source>
        <dbReference type="EMBL" id="WAT88968.1"/>
    </source>
</evidence>
<organism evidence="2 3">
    <name type="scientific">Vibrio parahaemolyticus</name>
    <dbReference type="NCBI Taxonomy" id="670"/>
    <lineage>
        <taxon>Bacteria</taxon>
        <taxon>Pseudomonadati</taxon>
        <taxon>Pseudomonadota</taxon>
        <taxon>Gammaproteobacteria</taxon>
        <taxon>Vibrionales</taxon>
        <taxon>Vibrionaceae</taxon>
        <taxon>Vibrio</taxon>
    </lineage>
</organism>